<dbReference type="PANTHER" id="PTHR30561">
    <property type="entry name" value="SMR FAMILY PROTON-DEPENDENT DRUG EFFLUX TRANSPORTER SUGE"/>
    <property type="match status" value="1"/>
</dbReference>
<proteinExistence type="inferred from homology"/>
<keyword evidence="2" id="KW-0813">Transport</keyword>
<evidence type="ECO:0000256" key="8">
    <source>
        <dbReference type="ARBA" id="ARBA00039168"/>
    </source>
</evidence>
<dbReference type="KEGG" id="cmb:CSW64_16235"/>
<evidence type="ECO:0000313" key="12">
    <source>
        <dbReference type="Proteomes" id="UP000228945"/>
    </source>
</evidence>
<dbReference type="InterPro" id="IPR000390">
    <property type="entry name" value="Small_drug/metabolite_transptr"/>
</dbReference>
<dbReference type="Pfam" id="PF00893">
    <property type="entry name" value="Multi_Drug_Res"/>
    <property type="match status" value="1"/>
</dbReference>
<dbReference type="PANTHER" id="PTHR30561:SF0">
    <property type="entry name" value="GUANIDINIUM EXPORTER"/>
    <property type="match status" value="1"/>
</dbReference>
<keyword evidence="12" id="KW-1185">Reference proteome</keyword>
<dbReference type="GO" id="GO:0022857">
    <property type="term" value="F:transmembrane transporter activity"/>
    <property type="evidence" value="ECO:0007669"/>
    <property type="project" value="InterPro"/>
</dbReference>
<reference evidence="11 12" key="1">
    <citation type="submission" date="2017-10" db="EMBL/GenBank/DDBJ databases">
        <title>Genome sequence of Caulobacter mirabilis FWC38.</title>
        <authorList>
            <person name="Fiebig A."/>
            <person name="Crosson S."/>
        </authorList>
    </citation>
    <scope>NUCLEOTIDE SEQUENCE [LARGE SCALE GENOMIC DNA]</scope>
    <source>
        <strain evidence="11 12">FWC 38</strain>
    </source>
</reference>
<evidence type="ECO:0000256" key="5">
    <source>
        <dbReference type="ARBA" id="ARBA00022989"/>
    </source>
</evidence>
<dbReference type="RefSeq" id="WP_099623081.1">
    <property type="nucleotide sequence ID" value="NZ_CP024201.1"/>
</dbReference>
<protein>
    <recommendedName>
        <fullName evidence="8">Guanidinium exporter</fullName>
    </recommendedName>
</protein>
<evidence type="ECO:0000256" key="1">
    <source>
        <dbReference type="ARBA" id="ARBA00004651"/>
    </source>
</evidence>
<comment type="subcellular location">
    <subcellularLocation>
        <location evidence="1 9">Cell membrane</location>
        <topology evidence="1 9">Multi-pass membrane protein</topology>
    </subcellularLocation>
</comment>
<keyword evidence="5 10" id="KW-1133">Transmembrane helix</keyword>
<dbReference type="InterPro" id="IPR037185">
    <property type="entry name" value="EmrE-like"/>
</dbReference>
<dbReference type="OrthoDB" id="9808638at2"/>
<evidence type="ECO:0000256" key="9">
    <source>
        <dbReference type="RuleBase" id="RU003942"/>
    </source>
</evidence>
<evidence type="ECO:0000256" key="6">
    <source>
        <dbReference type="ARBA" id="ARBA00023136"/>
    </source>
</evidence>
<feature type="transmembrane region" description="Helical" evidence="10">
    <location>
        <begin position="84"/>
        <end position="104"/>
    </location>
</feature>
<dbReference type="SUPFAM" id="SSF103481">
    <property type="entry name" value="Multidrug resistance efflux transporter EmrE"/>
    <property type="match status" value="1"/>
</dbReference>
<dbReference type="Gene3D" id="1.10.3730.20">
    <property type="match status" value="1"/>
</dbReference>
<evidence type="ECO:0000256" key="2">
    <source>
        <dbReference type="ARBA" id="ARBA00022448"/>
    </source>
</evidence>
<sequence>MAWVVLGVAVFTEICWALSLKRAGVEATWQASIVPIVLSFINMALLAWAMRGLPASLAYAIWTGLGAVGVAIAGAVLFREVLAPAQYGFMALVVVGVVGMKLAAPGAA</sequence>
<dbReference type="GO" id="GO:0005886">
    <property type="term" value="C:plasma membrane"/>
    <property type="evidence" value="ECO:0007669"/>
    <property type="project" value="UniProtKB-SubCell"/>
</dbReference>
<keyword evidence="6 10" id="KW-0472">Membrane</keyword>
<organism evidence="11 12">
    <name type="scientific">Caulobacter mirabilis</name>
    <dbReference type="NCBI Taxonomy" id="69666"/>
    <lineage>
        <taxon>Bacteria</taxon>
        <taxon>Pseudomonadati</taxon>
        <taxon>Pseudomonadota</taxon>
        <taxon>Alphaproteobacteria</taxon>
        <taxon>Caulobacterales</taxon>
        <taxon>Caulobacteraceae</taxon>
        <taxon>Caulobacter</taxon>
    </lineage>
</organism>
<feature type="transmembrane region" description="Helical" evidence="10">
    <location>
        <begin position="57"/>
        <end position="78"/>
    </location>
</feature>
<evidence type="ECO:0000313" key="11">
    <source>
        <dbReference type="EMBL" id="ATQ43833.1"/>
    </source>
</evidence>
<evidence type="ECO:0000256" key="3">
    <source>
        <dbReference type="ARBA" id="ARBA00022475"/>
    </source>
</evidence>
<name>A0A2D2B0P6_9CAUL</name>
<dbReference type="AlphaFoldDB" id="A0A2D2B0P6"/>
<evidence type="ECO:0000256" key="4">
    <source>
        <dbReference type="ARBA" id="ARBA00022692"/>
    </source>
</evidence>
<keyword evidence="4 9" id="KW-0812">Transmembrane</keyword>
<evidence type="ECO:0000256" key="10">
    <source>
        <dbReference type="SAM" id="Phobius"/>
    </source>
</evidence>
<evidence type="ECO:0000256" key="7">
    <source>
        <dbReference type="ARBA" id="ARBA00038151"/>
    </source>
</evidence>
<keyword evidence="3" id="KW-1003">Cell membrane</keyword>
<accession>A0A2D2B0P6</accession>
<dbReference type="InterPro" id="IPR045324">
    <property type="entry name" value="Small_multidrug_res"/>
</dbReference>
<gene>
    <name evidence="11" type="ORF">CSW64_16235</name>
</gene>
<feature type="transmembrane region" description="Helical" evidence="10">
    <location>
        <begin position="27"/>
        <end position="50"/>
    </location>
</feature>
<comment type="similarity">
    <text evidence="7">Belongs to the drug/metabolite transporter (DMT) superfamily. Small multidrug resistance (SMR) (TC 2.A.7.1) family. Gdx/SugE subfamily.</text>
</comment>
<dbReference type="EMBL" id="CP024201">
    <property type="protein sequence ID" value="ATQ43833.1"/>
    <property type="molecule type" value="Genomic_DNA"/>
</dbReference>
<dbReference type="Proteomes" id="UP000228945">
    <property type="component" value="Chromosome"/>
</dbReference>